<evidence type="ECO:0000313" key="2">
    <source>
        <dbReference type="EMBL" id="KAK6137158.1"/>
    </source>
</evidence>
<proteinExistence type="predicted"/>
<dbReference type="Proteomes" id="UP001318860">
    <property type="component" value="Unassembled WGS sequence"/>
</dbReference>
<organism evidence="2 3">
    <name type="scientific">Rehmannia glutinosa</name>
    <name type="common">Chinese foxglove</name>
    <dbReference type="NCBI Taxonomy" id="99300"/>
    <lineage>
        <taxon>Eukaryota</taxon>
        <taxon>Viridiplantae</taxon>
        <taxon>Streptophyta</taxon>
        <taxon>Embryophyta</taxon>
        <taxon>Tracheophyta</taxon>
        <taxon>Spermatophyta</taxon>
        <taxon>Magnoliopsida</taxon>
        <taxon>eudicotyledons</taxon>
        <taxon>Gunneridae</taxon>
        <taxon>Pentapetalae</taxon>
        <taxon>asterids</taxon>
        <taxon>lamiids</taxon>
        <taxon>Lamiales</taxon>
        <taxon>Orobanchaceae</taxon>
        <taxon>Rehmannieae</taxon>
        <taxon>Rehmannia</taxon>
    </lineage>
</organism>
<evidence type="ECO:0000313" key="3">
    <source>
        <dbReference type="Proteomes" id="UP001318860"/>
    </source>
</evidence>
<dbReference type="EMBL" id="JABTTQ020000883">
    <property type="protein sequence ID" value="KAK6137158.1"/>
    <property type="molecule type" value="Genomic_DNA"/>
</dbReference>
<comment type="caution">
    <text evidence="2">The sequence shown here is derived from an EMBL/GenBank/DDBJ whole genome shotgun (WGS) entry which is preliminary data.</text>
</comment>
<gene>
    <name evidence="2" type="ORF">DH2020_029103</name>
</gene>
<sequence>MSSYGIEDQSLSDARDELDNLMEEQKMESRNRIRTSMEEGLGGMKKLETPEPATKKKRILLHKWKTSKKSSLGARNLDMFHAFHLFCLWQAFLMQILTFSSILRVLSRNYDMKKSSENLNADGLEDSIDLGKWSTLLTHVQISPSAKWNTNNRPSLCGGS</sequence>
<evidence type="ECO:0000256" key="1">
    <source>
        <dbReference type="SAM" id="Phobius"/>
    </source>
</evidence>
<name>A0ABR0VPK2_REHGL</name>
<keyword evidence="1" id="KW-0472">Membrane</keyword>
<reference evidence="2 3" key="1">
    <citation type="journal article" date="2021" name="Comput. Struct. Biotechnol. J.">
        <title>De novo genome assembly of the potent medicinal plant Rehmannia glutinosa using nanopore technology.</title>
        <authorList>
            <person name="Ma L."/>
            <person name="Dong C."/>
            <person name="Song C."/>
            <person name="Wang X."/>
            <person name="Zheng X."/>
            <person name="Niu Y."/>
            <person name="Chen S."/>
            <person name="Feng W."/>
        </authorList>
    </citation>
    <scope>NUCLEOTIDE SEQUENCE [LARGE SCALE GENOMIC DNA]</scope>
    <source>
        <strain evidence="2">DH-2019</strain>
    </source>
</reference>
<protein>
    <submittedName>
        <fullName evidence="2">Uncharacterized protein</fullName>
    </submittedName>
</protein>
<feature type="transmembrane region" description="Helical" evidence="1">
    <location>
        <begin position="82"/>
        <end position="106"/>
    </location>
</feature>
<keyword evidence="1" id="KW-0812">Transmembrane</keyword>
<accession>A0ABR0VPK2</accession>
<keyword evidence="3" id="KW-1185">Reference proteome</keyword>
<keyword evidence="1" id="KW-1133">Transmembrane helix</keyword>